<proteinExistence type="predicted"/>
<gene>
    <name evidence="1" type="ORF">S01H4_11094</name>
</gene>
<accession>X1AM74</accession>
<name>X1AM74_9ZZZZ</name>
<organism evidence="1">
    <name type="scientific">marine sediment metagenome</name>
    <dbReference type="NCBI Taxonomy" id="412755"/>
    <lineage>
        <taxon>unclassified sequences</taxon>
        <taxon>metagenomes</taxon>
        <taxon>ecological metagenomes</taxon>
    </lineage>
</organism>
<sequence length="207" mass="24436">MNGYIYEYDEVTKKKVAKQVDFYGVMNLVPHDGFDKPVKIYCNTPQSKYEDFWRGFELSLKGKFLSVDEVTKKKVAKQVDFYGVMNLVPHDGFDKPVKIYCNTPQSKYEDFWRGFELSLKGKFLSVDEEQFSKAEPTAEDEPWNQIPDHLWDKIAVQMWWEGYTNREIADRVGVTPRRVTNRISELRGRYSELVVPKDTTRRKLLIR</sequence>
<evidence type="ECO:0000313" key="1">
    <source>
        <dbReference type="EMBL" id="GAG70567.1"/>
    </source>
</evidence>
<reference evidence="1" key="1">
    <citation type="journal article" date="2014" name="Front. Microbiol.">
        <title>High frequency of phylogenetically diverse reductive dehalogenase-homologous genes in deep subseafloor sedimentary metagenomes.</title>
        <authorList>
            <person name="Kawai M."/>
            <person name="Futagami T."/>
            <person name="Toyoda A."/>
            <person name="Takaki Y."/>
            <person name="Nishi S."/>
            <person name="Hori S."/>
            <person name="Arai W."/>
            <person name="Tsubouchi T."/>
            <person name="Morono Y."/>
            <person name="Uchiyama I."/>
            <person name="Ito T."/>
            <person name="Fujiyama A."/>
            <person name="Inagaki F."/>
            <person name="Takami H."/>
        </authorList>
    </citation>
    <scope>NUCLEOTIDE SEQUENCE</scope>
    <source>
        <strain evidence="1">Expedition CK06-06</strain>
    </source>
</reference>
<comment type="caution">
    <text evidence="1">The sequence shown here is derived from an EMBL/GenBank/DDBJ whole genome shotgun (WGS) entry which is preliminary data.</text>
</comment>
<dbReference type="AlphaFoldDB" id="X1AM74"/>
<protein>
    <submittedName>
        <fullName evidence="1">Uncharacterized protein</fullName>
    </submittedName>
</protein>
<dbReference type="EMBL" id="BART01004412">
    <property type="protein sequence ID" value="GAG70567.1"/>
    <property type="molecule type" value="Genomic_DNA"/>
</dbReference>